<gene>
    <name evidence="3" type="ORF">I303_00465</name>
    <name evidence="4" type="ORF">I303_100465</name>
</gene>
<feature type="region of interest" description="Disordered" evidence="1">
    <location>
        <begin position="1"/>
        <end position="26"/>
    </location>
</feature>
<dbReference type="VEuPathDB" id="FungiDB:I303_00465"/>
<dbReference type="RefSeq" id="XP_018266490.1">
    <property type="nucleotide sequence ID" value="XM_018403836.1"/>
</dbReference>
<dbReference type="PANTHER" id="PTHR39639:SF1">
    <property type="entry name" value="DUF262 DOMAIN-CONTAINING PROTEIN"/>
    <property type="match status" value="1"/>
</dbReference>
<reference evidence="4" key="2">
    <citation type="submission" date="2013-07" db="EMBL/GenBank/DDBJ databases">
        <authorList>
            <consortium name="The Broad Institute Genome Sequencing Platform"/>
            <person name="Cuomo C."/>
            <person name="Litvintseva A."/>
            <person name="Chen Y."/>
            <person name="Heitman J."/>
            <person name="Sun S."/>
            <person name="Springer D."/>
            <person name="Dromer F."/>
            <person name="Young S.K."/>
            <person name="Zeng Q."/>
            <person name="Gargeya S."/>
            <person name="Fitzgerald M."/>
            <person name="Abouelleil A."/>
            <person name="Alvarado L."/>
            <person name="Berlin A.M."/>
            <person name="Chapman S.B."/>
            <person name="Dewar J."/>
            <person name="Goldberg J."/>
            <person name="Griggs A."/>
            <person name="Gujja S."/>
            <person name="Hansen M."/>
            <person name="Howarth C."/>
            <person name="Imamovic A."/>
            <person name="Larimer J."/>
            <person name="McCowan C."/>
            <person name="Murphy C."/>
            <person name="Pearson M."/>
            <person name="Priest M."/>
            <person name="Roberts A."/>
            <person name="Saif S."/>
            <person name="Shea T."/>
            <person name="Sykes S."/>
            <person name="Wortman J."/>
            <person name="Nusbaum C."/>
            <person name="Birren B."/>
        </authorList>
    </citation>
    <scope>NUCLEOTIDE SEQUENCE</scope>
    <source>
        <strain evidence="4">CBS 10117</strain>
    </source>
</reference>
<protein>
    <recommendedName>
        <fullName evidence="2">GmrSD restriction endonucleases N-terminal domain-containing protein</fullName>
    </recommendedName>
</protein>
<name>A0A1A6AF44_9TREE</name>
<evidence type="ECO:0000313" key="3">
    <source>
        <dbReference type="EMBL" id="OBR88648.1"/>
    </source>
</evidence>
<feature type="compositionally biased region" description="Low complexity" evidence="1">
    <location>
        <begin position="442"/>
        <end position="462"/>
    </location>
</feature>
<dbReference type="Proteomes" id="UP000078595">
    <property type="component" value="Chromosome 1"/>
</dbReference>
<dbReference type="Pfam" id="PF03235">
    <property type="entry name" value="GmrSD_N"/>
    <property type="match status" value="1"/>
</dbReference>
<dbReference type="PANTHER" id="PTHR39639">
    <property type="entry name" value="CHROMOSOME 16, WHOLE GENOME SHOTGUN SEQUENCE"/>
    <property type="match status" value="1"/>
</dbReference>
<proteinExistence type="predicted"/>
<evidence type="ECO:0000256" key="1">
    <source>
        <dbReference type="SAM" id="MobiDB-lite"/>
    </source>
</evidence>
<dbReference type="OrthoDB" id="5419821at2759"/>
<evidence type="ECO:0000313" key="5">
    <source>
        <dbReference type="Proteomes" id="UP000078595"/>
    </source>
</evidence>
<evidence type="ECO:0000259" key="2">
    <source>
        <dbReference type="Pfam" id="PF03235"/>
    </source>
</evidence>
<feature type="region of interest" description="Disordered" evidence="1">
    <location>
        <begin position="393"/>
        <end position="551"/>
    </location>
</feature>
<accession>A0A1A6AF44</accession>
<dbReference type="STRING" id="1296121.A0A1A6AF44"/>
<dbReference type="EMBL" id="CP144530">
    <property type="protein sequence ID" value="WWC57930.1"/>
    <property type="molecule type" value="Genomic_DNA"/>
</dbReference>
<dbReference type="InterPro" id="IPR004919">
    <property type="entry name" value="GmrSD_N"/>
</dbReference>
<keyword evidence="5" id="KW-1185">Reference proteome</keyword>
<dbReference type="EMBL" id="KI894027">
    <property type="protein sequence ID" value="OBR88648.1"/>
    <property type="molecule type" value="Genomic_DNA"/>
</dbReference>
<feature type="domain" description="GmrSD restriction endonucleases N-terminal" evidence="2">
    <location>
        <begin position="80"/>
        <end position="218"/>
    </location>
</feature>
<reference evidence="4" key="3">
    <citation type="submission" date="2024-02" db="EMBL/GenBank/DDBJ databases">
        <title>Comparative genomics of Cryptococcus and Kwoniella reveals pathogenesis evolution and contrasting modes of karyotype evolution via chromosome fusion or intercentromeric recombination.</title>
        <authorList>
            <person name="Coelho M.A."/>
            <person name="David-Palma M."/>
            <person name="Shea T."/>
            <person name="Bowers K."/>
            <person name="McGinley-Smith S."/>
            <person name="Mohammad A.W."/>
            <person name="Gnirke A."/>
            <person name="Yurkov A.M."/>
            <person name="Nowrousian M."/>
            <person name="Sun S."/>
            <person name="Cuomo C.A."/>
            <person name="Heitman J."/>
        </authorList>
    </citation>
    <scope>NUCLEOTIDE SEQUENCE</scope>
    <source>
        <strain evidence="4">CBS 10117</strain>
    </source>
</reference>
<organism evidence="3">
    <name type="scientific">Kwoniella dejecticola CBS 10117</name>
    <dbReference type="NCBI Taxonomy" id="1296121"/>
    <lineage>
        <taxon>Eukaryota</taxon>
        <taxon>Fungi</taxon>
        <taxon>Dikarya</taxon>
        <taxon>Basidiomycota</taxon>
        <taxon>Agaricomycotina</taxon>
        <taxon>Tremellomycetes</taxon>
        <taxon>Tremellales</taxon>
        <taxon>Cryptococcaceae</taxon>
        <taxon>Kwoniella</taxon>
    </lineage>
</organism>
<sequence>MPPARASTANANYTAAGALSDDSDLDDFLDELEDDEEDIKPKKKGPPNVAEILKGQIGKPHNLMIATKSLHGMIHTGSVNLNPDYQRDVVWTEPKQLGLIQSLFLNYYVPPIIFAVTKDEYGQEERVCIDGKQRCTSIAYFMDGKIPFISPNTKEKFWYTKFEGTRGKNLPKELRNQFDLIQLTAVEYHNLSDEQQRDIFQRVQLGVQLSSAEKLAAHAGPWPTWIGELLKRYVNHDDTLGHKLDWLTTRGRPFQNMAGLVALCRESSPNKIWVPSNGQLKTFVARADQPDEAFKLRVQLALSIFINIAYNYFEEAFKTTTTTRIAPVEFWFSGYLIYARMGFLSVQSLAQEIGKMRAMIRRHVPGNVSANSLVFGLLGDFIKAIPKKRKNNEIPAAEQYEQDDDVDERDARALKRSRRAEESDPTYNDEWTERTISGPGKANTRSTAASSANSSNTAQQARPAPLNVATASASANGRPIAGLPTPKTSGTPQPQVYNQQSVNGQQPANGLGNTSHDWREYTQDRVRAQYAQSMSQNPQVPNQNPNQTYGR</sequence>
<dbReference type="KEGG" id="kdj:28964164"/>
<feature type="compositionally biased region" description="Polar residues" evidence="1">
    <location>
        <begin position="486"/>
        <end position="515"/>
    </location>
</feature>
<dbReference type="AlphaFoldDB" id="A0A1A6AF44"/>
<dbReference type="GeneID" id="28964164"/>
<reference evidence="3" key="1">
    <citation type="submission" date="2013-07" db="EMBL/GenBank/DDBJ databases">
        <title>The Genome Sequence of Cryptococcus dejecticola CBS10117.</title>
        <authorList>
            <consortium name="The Broad Institute Genome Sequencing Platform"/>
            <person name="Cuomo C."/>
            <person name="Litvintseva A."/>
            <person name="Chen Y."/>
            <person name="Heitman J."/>
            <person name="Sun S."/>
            <person name="Springer D."/>
            <person name="Dromer F."/>
            <person name="Young S.K."/>
            <person name="Zeng Q."/>
            <person name="Gargeya S."/>
            <person name="Fitzgerald M."/>
            <person name="Abouelleil A."/>
            <person name="Alvarado L."/>
            <person name="Berlin A.M."/>
            <person name="Chapman S.B."/>
            <person name="Dewar J."/>
            <person name="Goldberg J."/>
            <person name="Griggs A."/>
            <person name="Gujja S."/>
            <person name="Hansen M."/>
            <person name="Howarth C."/>
            <person name="Imamovic A."/>
            <person name="Larimer J."/>
            <person name="McCowan C."/>
            <person name="Murphy C."/>
            <person name="Pearson M."/>
            <person name="Priest M."/>
            <person name="Roberts A."/>
            <person name="Saif S."/>
            <person name="Shea T."/>
            <person name="Sykes S."/>
            <person name="Wortman J."/>
            <person name="Nusbaum C."/>
            <person name="Birren B."/>
        </authorList>
    </citation>
    <scope>NUCLEOTIDE SEQUENCE [LARGE SCALE GENOMIC DNA]</scope>
    <source>
        <strain evidence="3">CBS 10117</strain>
    </source>
</reference>
<feature type="compositionally biased region" description="Low complexity" evidence="1">
    <location>
        <begin position="536"/>
        <end position="551"/>
    </location>
</feature>
<evidence type="ECO:0000313" key="4">
    <source>
        <dbReference type="EMBL" id="WWC57930.1"/>
    </source>
</evidence>
<feature type="compositionally biased region" description="Basic and acidic residues" evidence="1">
    <location>
        <begin position="516"/>
        <end position="527"/>
    </location>
</feature>